<keyword evidence="5 6" id="KW-0472">Membrane</keyword>
<dbReference type="PANTHER" id="PTHR10010:SF46">
    <property type="entry name" value="SODIUM-DEPENDENT PHOSPHATE TRANSPORT PROTEIN 2B"/>
    <property type="match status" value="1"/>
</dbReference>
<evidence type="ECO:0000313" key="7">
    <source>
        <dbReference type="EMBL" id="AQS55350.1"/>
    </source>
</evidence>
<accession>A0A1U9K5S0</accession>
<evidence type="ECO:0008006" key="9">
    <source>
        <dbReference type="Google" id="ProtNLM"/>
    </source>
</evidence>
<dbReference type="RefSeq" id="WP_077719169.1">
    <property type="nucleotide sequence ID" value="NZ_CP019699.1"/>
</dbReference>
<organism evidence="7 8">
    <name type="scientific">Novibacillus thermophilus</name>
    <dbReference type="NCBI Taxonomy" id="1471761"/>
    <lineage>
        <taxon>Bacteria</taxon>
        <taxon>Bacillati</taxon>
        <taxon>Bacillota</taxon>
        <taxon>Bacilli</taxon>
        <taxon>Bacillales</taxon>
        <taxon>Thermoactinomycetaceae</taxon>
        <taxon>Novibacillus</taxon>
    </lineage>
</organism>
<feature type="transmembrane region" description="Helical" evidence="6">
    <location>
        <begin position="84"/>
        <end position="105"/>
    </location>
</feature>
<keyword evidence="2" id="KW-1003">Cell membrane</keyword>
<dbReference type="NCBIfam" id="NF037997">
    <property type="entry name" value="Na_Pi_symport"/>
    <property type="match status" value="1"/>
</dbReference>
<reference evidence="7 8" key="1">
    <citation type="journal article" date="2015" name="Int. J. Syst. Evol. Microbiol.">
        <title>Novibacillus thermophilus gen. nov., sp. nov., a Gram-staining-negative and moderately thermophilic member of the family Thermoactinomycetaceae.</title>
        <authorList>
            <person name="Yang G."/>
            <person name="Chen J."/>
            <person name="Zhou S."/>
        </authorList>
    </citation>
    <scope>NUCLEOTIDE SEQUENCE [LARGE SCALE GENOMIC DNA]</scope>
    <source>
        <strain evidence="7 8">SG-1</strain>
    </source>
</reference>
<evidence type="ECO:0000256" key="2">
    <source>
        <dbReference type="ARBA" id="ARBA00022475"/>
    </source>
</evidence>
<gene>
    <name evidence="7" type="ORF">B0W44_05690</name>
</gene>
<dbReference type="KEGG" id="ntr:B0W44_05690"/>
<dbReference type="GO" id="GO:0005886">
    <property type="term" value="C:plasma membrane"/>
    <property type="evidence" value="ECO:0007669"/>
    <property type="project" value="UniProtKB-SubCell"/>
</dbReference>
<dbReference type="GO" id="GO:0005436">
    <property type="term" value="F:sodium:phosphate symporter activity"/>
    <property type="evidence" value="ECO:0007669"/>
    <property type="project" value="InterPro"/>
</dbReference>
<keyword evidence="8" id="KW-1185">Reference proteome</keyword>
<protein>
    <recommendedName>
        <fullName evidence="9">Sodium:phosphate symporter</fullName>
    </recommendedName>
</protein>
<name>A0A1U9K5S0_9BACL</name>
<feature type="transmembrane region" description="Helical" evidence="6">
    <location>
        <begin position="279"/>
        <end position="303"/>
    </location>
</feature>
<evidence type="ECO:0000256" key="3">
    <source>
        <dbReference type="ARBA" id="ARBA00022692"/>
    </source>
</evidence>
<dbReference type="Proteomes" id="UP000188603">
    <property type="component" value="Chromosome"/>
</dbReference>
<dbReference type="GO" id="GO:0044341">
    <property type="term" value="P:sodium-dependent phosphate transport"/>
    <property type="evidence" value="ECO:0007669"/>
    <property type="project" value="InterPro"/>
</dbReference>
<dbReference type="Pfam" id="PF02690">
    <property type="entry name" value="Na_Pi_cotrans"/>
    <property type="match status" value="2"/>
</dbReference>
<dbReference type="PANTHER" id="PTHR10010">
    <property type="entry name" value="SOLUTE CARRIER FAMILY 34 SODIUM PHOSPHATE , MEMBER 2-RELATED"/>
    <property type="match status" value="1"/>
</dbReference>
<keyword evidence="3 6" id="KW-0812">Transmembrane</keyword>
<dbReference type="EMBL" id="CP019699">
    <property type="protein sequence ID" value="AQS55350.1"/>
    <property type="molecule type" value="Genomic_DNA"/>
</dbReference>
<evidence type="ECO:0000256" key="6">
    <source>
        <dbReference type="SAM" id="Phobius"/>
    </source>
</evidence>
<sequence>MREFVIPLATGLAIFLFGMQVLRIGLHALTGERMRYWLHQFTQTPFISFMTGLISTAVLQSSSAVTVLAIGLVNSGALHFSRCIGLILGTNLGTCITTELLAFSVEDYTVTLLLAGALCWLMPSHILRFTGLALGGLGCIFLGMQTMESVARSFDQLGMLEFFSAYDSVGWGVVTWTLLTAIIQSSSAAVALLMGLYSVKAVSLTFALAAVLGSNVGTCITAWIASVGGNRTGKQVAMAHLLINVAGLVAFYPLITWLSDWIALTGLSRHAQIAHFQTGFNLVSALALLPFCSFIARVVRFLIPDR</sequence>
<feature type="transmembrane region" description="Helical" evidence="6">
    <location>
        <begin position="169"/>
        <end position="197"/>
    </location>
</feature>
<comment type="subcellular location">
    <subcellularLocation>
        <location evidence="1">Cell membrane</location>
        <topology evidence="1">Multi-pass membrane protein</topology>
    </subcellularLocation>
</comment>
<evidence type="ECO:0000256" key="4">
    <source>
        <dbReference type="ARBA" id="ARBA00022989"/>
    </source>
</evidence>
<feature type="transmembrane region" description="Helical" evidence="6">
    <location>
        <begin position="203"/>
        <end position="225"/>
    </location>
</feature>
<keyword evidence="4 6" id="KW-1133">Transmembrane helix</keyword>
<dbReference type="OrthoDB" id="9763003at2"/>
<dbReference type="InterPro" id="IPR003841">
    <property type="entry name" value="Na/Pi_transpt"/>
</dbReference>
<dbReference type="AlphaFoldDB" id="A0A1U9K5S0"/>
<evidence type="ECO:0000313" key="8">
    <source>
        <dbReference type="Proteomes" id="UP000188603"/>
    </source>
</evidence>
<proteinExistence type="predicted"/>
<feature type="transmembrane region" description="Helical" evidence="6">
    <location>
        <begin position="125"/>
        <end position="144"/>
    </location>
</feature>
<feature type="transmembrane region" description="Helical" evidence="6">
    <location>
        <begin position="47"/>
        <end position="72"/>
    </location>
</feature>
<feature type="transmembrane region" description="Helical" evidence="6">
    <location>
        <begin position="237"/>
        <end position="259"/>
    </location>
</feature>
<evidence type="ECO:0000256" key="5">
    <source>
        <dbReference type="ARBA" id="ARBA00023136"/>
    </source>
</evidence>
<evidence type="ECO:0000256" key="1">
    <source>
        <dbReference type="ARBA" id="ARBA00004651"/>
    </source>
</evidence>